<sequence>MRNYVMDPPHCNVWIVLAAAIAMMVLAGTDYVFATLYVPLKEHLYYNQIQIQTVGSMRMLSNLFSLATGVFHDRAGPRLTCSMGLILLVIGYSLFYMTLLRLFVVPYWVLGLFLTTLSWGTNACYTSGLSTCLKNFDPKHRGKIVGSLLCIYGMTGGLFSALFRFVFAGNIVHFVFFMLLFCGSMPIIGIIFLSSKQQDPVNVNDERTGLLTNPNVDPSESTEDNSIIKKQVKDDNPPTYRVIMTQEFWLLSLCTFCSMGSSVCLLNNLGSVVQSYGGEETIVAILMIIYSAASSFGRILLGLLSDRLSQWMSRPAFLNCCYLSIGICMFCFAYSTVPMFYVLIFLFGVSYGGMMSTTPTLIGDLWGTKHFATNVATVFLFQLLGSYLISTVMASNIYESYIRGDGKKCRGRNCFMYTFIICAALSIVSYTTCLVIMRRIKPKIVTKDLKKLEA</sequence>
<dbReference type="PANTHER" id="PTHR21576">
    <property type="entry name" value="UNCHARACTERIZED NODULIN-LIKE PROTEIN"/>
    <property type="match status" value="1"/>
</dbReference>
<feature type="transmembrane region" description="Helical" evidence="5">
    <location>
        <begin position="341"/>
        <end position="363"/>
    </location>
</feature>
<feature type="transmembrane region" description="Helical" evidence="5">
    <location>
        <begin position="171"/>
        <end position="193"/>
    </location>
</feature>
<feature type="transmembrane region" description="Helical" evidence="5">
    <location>
        <begin position="248"/>
        <end position="270"/>
    </location>
</feature>
<dbReference type="Proteomes" id="UP001431209">
    <property type="component" value="Unassembled WGS sequence"/>
</dbReference>
<feature type="transmembrane region" description="Helical" evidence="5">
    <location>
        <begin position="375"/>
        <end position="395"/>
    </location>
</feature>
<gene>
    <name evidence="7" type="ORF">AKO1_010650</name>
</gene>
<keyword evidence="4 5" id="KW-0472">Membrane</keyword>
<keyword evidence="8" id="KW-1185">Reference proteome</keyword>
<dbReference type="Pfam" id="PF07690">
    <property type="entry name" value="MFS_1"/>
    <property type="match status" value="1"/>
</dbReference>
<evidence type="ECO:0000256" key="3">
    <source>
        <dbReference type="ARBA" id="ARBA00022989"/>
    </source>
</evidence>
<evidence type="ECO:0000259" key="6">
    <source>
        <dbReference type="Pfam" id="PF06813"/>
    </source>
</evidence>
<dbReference type="Gene3D" id="1.20.1250.20">
    <property type="entry name" value="MFS general substrate transporter like domains"/>
    <property type="match status" value="2"/>
</dbReference>
<evidence type="ECO:0000313" key="7">
    <source>
        <dbReference type="EMBL" id="KAL0489306.1"/>
    </source>
</evidence>
<dbReference type="PANTHER" id="PTHR21576:SF158">
    <property type="entry name" value="RIBOSOMAL RNA-PROCESSING PROTEIN 12-LIKE CONSERVED DOMAIN-CONTAINING PROTEIN"/>
    <property type="match status" value="1"/>
</dbReference>
<dbReference type="Pfam" id="PF06813">
    <property type="entry name" value="Nodulin-like"/>
    <property type="match status" value="1"/>
</dbReference>
<dbReference type="EMBL" id="JAOPGA020001545">
    <property type="protein sequence ID" value="KAL0489306.1"/>
    <property type="molecule type" value="Genomic_DNA"/>
</dbReference>
<feature type="transmembrane region" description="Helical" evidence="5">
    <location>
        <begin position="415"/>
        <end position="437"/>
    </location>
</feature>
<comment type="subcellular location">
    <subcellularLocation>
        <location evidence="1">Membrane</location>
        <topology evidence="1">Multi-pass membrane protein</topology>
    </subcellularLocation>
</comment>
<evidence type="ECO:0000256" key="4">
    <source>
        <dbReference type="ARBA" id="ARBA00023136"/>
    </source>
</evidence>
<protein>
    <recommendedName>
        <fullName evidence="6">Nodulin-like domain-containing protein</fullName>
    </recommendedName>
</protein>
<evidence type="ECO:0000313" key="8">
    <source>
        <dbReference type="Proteomes" id="UP001431209"/>
    </source>
</evidence>
<comment type="caution">
    <text evidence="7">The sequence shown here is derived from an EMBL/GenBank/DDBJ whole genome shotgun (WGS) entry which is preliminary data.</text>
</comment>
<reference evidence="7 8" key="1">
    <citation type="submission" date="2024-03" db="EMBL/GenBank/DDBJ databases">
        <title>The Acrasis kona genome and developmental transcriptomes reveal deep origins of eukaryotic multicellular pathways.</title>
        <authorList>
            <person name="Sheikh S."/>
            <person name="Fu C.-J."/>
            <person name="Brown M.W."/>
            <person name="Baldauf S.L."/>
        </authorList>
    </citation>
    <scope>NUCLEOTIDE SEQUENCE [LARGE SCALE GENOMIC DNA]</scope>
    <source>
        <strain evidence="7 8">ATCC MYA-3509</strain>
    </source>
</reference>
<organism evidence="7 8">
    <name type="scientific">Acrasis kona</name>
    <dbReference type="NCBI Taxonomy" id="1008807"/>
    <lineage>
        <taxon>Eukaryota</taxon>
        <taxon>Discoba</taxon>
        <taxon>Heterolobosea</taxon>
        <taxon>Tetramitia</taxon>
        <taxon>Eutetramitia</taxon>
        <taxon>Acrasidae</taxon>
        <taxon>Acrasis</taxon>
    </lineage>
</organism>
<accession>A0AAW2ZKQ8</accession>
<feature type="transmembrane region" description="Helical" evidence="5">
    <location>
        <begin position="145"/>
        <end position="165"/>
    </location>
</feature>
<feature type="domain" description="Nodulin-like" evidence="6">
    <location>
        <begin position="14"/>
        <end position="190"/>
    </location>
</feature>
<dbReference type="InterPro" id="IPR036259">
    <property type="entry name" value="MFS_trans_sf"/>
</dbReference>
<dbReference type="SUPFAM" id="SSF103473">
    <property type="entry name" value="MFS general substrate transporter"/>
    <property type="match status" value="1"/>
</dbReference>
<feature type="transmembrane region" description="Helical" evidence="5">
    <location>
        <begin position="105"/>
        <end position="125"/>
    </location>
</feature>
<dbReference type="GO" id="GO:0022857">
    <property type="term" value="F:transmembrane transporter activity"/>
    <property type="evidence" value="ECO:0007669"/>
    <property type="project" value="InterPro"/>
</dbReference>
<evidence type="ECO:0000256" key="2">
    <source>
        <dbReference type="ARBA" id="ARBA00022692"/>
    </source>
</evidence>
<feature type="transmembrane region" description="Helical" evidence="5">
    <location>
        <begin position="282"/>
        <end position="304"/>
    </location>
</feature>
<proteinExistence type="predicted"/>
<name>A0AAW2ZKQ8_9EUKA</name>
<evidence type="ECO:0000256" key="1">
    <source>
        <dbReference type="ARBA" id="ARBA00004141"/>
    </source>
</evidence>
<feature type="transmembrane region" description="Helical" evidence="5">
    <location>
        <begin position="79"/>
        <end position="99"/>
    </location>
</feature>
<dbReference type="InterPro" id="IPR011701">
    <property type="entry name" value="MFS"/>
</dbReference>
<feature type="transmembrane region" description="Helical" evidence="5">
    <location>
        <begin position="316"/>
        <end position="335"/>
    </location>
</feature>
<feature type="transmembrane region" description="Helical" evidence="5">
    <location>
        <begin position="12"/>
        <end position="37"/>
    </location>
</feature>
<dbReference type="InterPro" id="IPR010658">
    <property type="entry name" value="Nodulin-like"/>
</dbReference>
<keyword evidence="3 5" id="KW-1133">Transmembrane helix</keyword>
<feature type="transmembrane region" description="Helical" evidence="5">
    <location>
        <begin position="49"/>
        <end position="67"/>
    </location>
</feature>
<keyword evidence="2 5" id="KW-0812">Transmembrane</keyword>
<evidence type="ECO:0000256" key="5">
    <source>
        <dbReference type="SAM" id="Phobius"/>
    </source>
</evidence>
<dbReference type="AlphaFoldDB" id="A0AAW2ZKQ8"/>
<dbReference type="GO" id="GO:0016020">
    <property type="term" value="C:membrane"/>
    <property type="evidence" value="ECO:0007669"/>
    <property type="project" value="UniProtKB-SubCell"/>
</dbReference>